<dbReference type="RefSeq" id="WP_274953846.1">
    <property type="nucleotide sequence ID" value="NZ_JAKECR010000002.1"/>
</dbReference>
<comment type="caution">
    <text evidence="1">The sequence shown here is derived from an EMBL/GenBank/DDBJ whole genome shotgun (WGS) entry which is preliminary data.</text>
</comment>
<protein>
    <submittedName>
        <fullName evidence="1">Metallopeptidase</fullName>
    </submittedName>
</protein>
<dbReference type="InterPro" id="IPR011235">
    <property type="entry name" value="MepB-like"/>
</dbReference>
<organism evidence="1 2">
    <name type="scientific">Bifidobacterium crudilactis</name>
    <dbReference type="NCBI Taxonomy" id="327277"/>
    <lineage>
        <taxon>Bacteria</taxon>
        <taxon>Bacillati</taxon>
        <taxon>Actinomycetota</taxon>
        <taxon>Actinomycetes</taxon>
        <taxon>Bifidobacteriales</taxon>
        <taxon>Bifidobacteriaceae</taxon>
        <taxon>Bifidobacterium</taxon>
    </lineage>
</organism>
<evidence type="ECO:0000313" key="2">
    <source>
        <dbReference type="Proteomes" id="UP000767327"/>
    </source>
</evidence>
<dbReference type="AlphaFoldDB" id="A0A971ID76"/>
<reference evidence="1" key="1">
    <citation type="journal article" date="2020" name="Biotechnol. Biofuels">
        <title>New insights from the biogas microbiome by comprehensive genome-resolved metagenomics of nearly 1600 species originating from multiple anaerobic digesters.</title>
        <authorList>
            <person name="Campanaro S."/>
            <person name="Treu L."/>
            <person name="Rodriguez-R L.M."/>
            <person name="Kovalovszki A."/>
            <person name="Ziels R.M."/>
            <person name="Maus I."/>
            <person name="Zhu X."/>
            <person name="Kougias P.G."/>
            <person name="Basile A."/>
            <person name="Luo G."/>
            <person name="Schluter A."/>
            <person name="Konstantinidis K.T."/>
            <person name="Angelidaki I."/>
        </authorList>
    </citation>
    <scope>NUCLEOTIDE SEQUENCE</scope>
    <source>
        <strain evidence="1">AS01afH2WH_6</strain>
    </source>
</reference>
<gene>
    <name evidence="1" type="ORF">GXW98_07695</name>
</gene>
<dbReference type="Pfam" id="PF08877">
    <property type="entry name" value="MepB-like"/>
    <property type="match status" value="1"/>
</dbReference>
<accession>A0A971ID76</accession>
<sequence>MPFTAFENYASCSGLTVAVTAEDQNSDYESGLARIQDELWHIRTARNTPTKPGAFVAFWRRCADGTTAPFTSADPSSGLLVFVHHEGRRGVYRFTKTHLDQLGITAGTHSGKRGFRVYPSWCTGLNASATETQREQAQAFQIFA</sequence>
<evidence type="ECO:0000313" key="1">
    <source>
        <dbReference type="EMBL" id="NLT80149.1"/>
    </source>
</evidence>
<name>A0A971ID76_9BIFI</name>
<proteinExistence type="predicted"/>
<dbReference type="Gene3D" id="3.40.1350.140">
    <property type="entry name" value="MepB-like"/>
    <property type="match status" value="1"/>
</dbReference>
<reference evidence="1" key="2">
    <citation type="submission" date="2020-01" db="EMBL/GenBank/DDBJ databases">
        <authorList>
            <person name="Campanaro S."/>
        </authorList>
    </citation>
    <scope>NUCLEOTIDE SEQUENCE</scope>
    <source>
        <strain evidence="1">AS01afH2WH_6</strain>
    </source>
</reference>
<dbReference type="InterPro" id="IPR038231">
    <property type="entry name" value="MepB-like_sf"/>
</dbReference>
<dbReference type="Proteomes" id="UP000767327">
    <property type="component" value="Unassembled WGS sequence"/>
</dbReference>
<dbReference type="EMBL" id="JAAXZR010000025">
    <property type="protein sequence ID" value="NLT80149.1"/>
    <property type="molecule type" value="Genomic_DNA"/>
</dbReference>